<gene>
    <name evidence="1" type="ordered locus">Metfor_2357</name>
</gene>
<dbReference type="Gene3D" id="2.60.120.380">
    <property type="match status" value="1"/>
</dbReference>
<dbReference type="Proteomes" id="UP000010824">
    <property type="component" value="Chromosome"/>
</dbReference>
<proteinExistence type="predicted"/>
<accession>L0HHW1</accession>
<reference evidence="1 2" key="2">
    <citation type="journal article" date="2014" name="Genome Announc.">
        <title>Complete Genome Sequence of Methanoregula formicica SMSPT, a Mesophilic Hydrogenotrophic Methanogen Isolated from a Methanogenic Upflow Anaerobic Sludge Blanket Reactor.</title>
        <authorList>
            <person name="Yamamoto K."/>
            <person name="Tamaki H."/>
            <person name="Cadillo-Quiroz H."/>
            <person name="Imachi H."/>
            <person name="Kyrpides N."/>
            <person name="Woyke T."/>
            <person name="Goodwin L."/>
            <person name="Zinder S.H."/>
            <person name="Kamagata Y."/>
            <person name="Liu W.T."/>
        </authorList>
    </citation>
    <scope>NUCLEOTIDE SEQUENCE [LARGE SCALE GENOMIC DNA]</scope>
    <source>
        <strain evidence="2">DSM 22288 / NBRC 105244 / SMSP</strain>
    </source>
</reference>
<keyword evidence="2" id="KW-1185">Reference proteome</keyword>
<dbReference type="KEGG" id="mfo:Metfor_2357"/>
<dbReference type="AlphaFoldDB" id="L0HHW1"/>
<protein>
    <submittedName>
        <fullName evidence="1">Uncharacterized protein</fullName>
    </submittedName>
</protein>
<evidence type="ECO:0000313" key="1">
    <source>
        <dbReference type="EMBL" id="AGB03361.1"/>
    </source>
</evidence>
<dbReference type="HOGENOM" id="CLU_145177_0_0_2"/>
<evidence type="ECO:0000313" key="2">
    <source>
        <dbReference type="Proteomes" id="UP000010824"/>
    </source>
</evidence>
<reference evidence="2" key="1">
    <citation type="submission" date="2011-12" db="EMBL/GenBank/DDBJ databases">
        <title>Complete sequence of Methanoregula formicicum SMSP.</title>
        <authorList>
            <person name="Lucas S."/>
            <person name="Han J."/>
            <person name="Lapidus A."/>
            <person name="Cheng J.-F."/>
            <person name="Goodwin L."/>
            <person name="Pitluck S."/>
            <person name="Peters L."/>
            <person name="Ovchinnikova G."/>
            <person name="Teshima H."/>
            <person name="Detter J.C."/>
            <person name="Han C."/>
            <person name="Tapia R."/>
            <person name="Land M."/>
            <person name="Hauser L."/>
            <person name="Kyrpides N."/>
            <person name="Ivanova N."/>
            <person name="Pagani I."/>
            <person name="Imachi H."/>
            <person name="Tamaki H."/>
            <person name="Sekiguchi Y."/>
            <person name="Kamagata Y."/>
            <person name="Cadillo-Quiroz H."/>
            <person name="Zinder S."/>
            <person name="Liu W.-T."/>
            <person name="Woyke T."/>
        </authorList>
    </citation>
    <scope>NUCLEOTIDE SEQUENCE [LARGE SCALE GENOMIC DNA]</scope>
    <source>
        <strain evidence="2">DSM 22288 / NBRC 105244 / SMSP</strain>
    </source>
</reference>
<dbReference type="InParanoid" id="L0HHW1"/>
<organism evidence="1 2">
    <name type="scientific">Methanoregula formicica (strain DSM 22288 / NBRC 105244 / SMSP)</name>
    <dbReference type="NCBI Taxonomy" id="593750"/>
    <lineage>
        <taxon>Archaea</taxon>
        <taxon>Methanobacteriati</taxon>
        <taxon>Methanobacteriota</taxon>
        <taxon>Stenosarchaea group</taxon>
        <taxon>Methanomicrobia</taxon>
        <taxon>Methanomicrobiales</taxon>
        <taxon>Methanoregulaceae</taxon>
        <taxon>Methanoregula</taxon>
    </lineage>
</organism>
<dbReference type="eggNOG" id="arCOG04987">
    <property type="taxonomic scope" value="Archaea"/>
</dbReference>
<sequence length="168" mass="17874" precursor="true">MVWTEQVNNPGLNANPVNTMSVYRNALLILIGAALLLAPVVSAQQVDLDQTIIVVPGDSSKSMGFAPRAYDTITQGETDYFTKSVSSGTSQLTLDLNWGTPSNSLTLWVNTPVGLYGPYYDSSDGISSNGRIALVMSGSGGSLPAGTWEFRVYGDSVSGVEDYTFVAY</sequence>
<dbReference type="STRING" id="593750.Metfor_2357"/>
<name>L0HHW1_METFS</name>
<dbReference type="EMBL" id="CP003167">
    <property type="protein sequence ID" value="AGB03361.1"/>
    <property type="molecule type" value="Genomic_DNA"/>
</dbReference>